<evidence type="ECO:0000256" key="1">
    <source>
        <dbReference type="ARBA" id="ARBA00004141"/>
    </source>
</evidence>
<dbReference type="PANTHER" id="PTHR43701">
    <property type="entry name" value="MEMBRANE TRANSPORTER PROTEIN MJ0441-RELATED"/>
    <property type="match status" value="1"/>
</dbReference>
<evidence type="ECO:0000313" key="7">
    <source>
        <dbReference type="Proteomes" id="UP000236286"/>
    </source>
</evidence>
<feature type="transmembrane region" description="Helical" evidence="5">
    <location>
        <begin position="217"/>
        <end position="236"/>
    </location>
</feature>
<dbReference type="PANTHER" id="PTHR43701:SF2">
    <property type="entry name" value="MEMBRANE TRANSPORTER PROTEIN YJNA-RELATED"/>
    <property type="match status" value="1"/>
</dbReference>
<evidence type="ECO:0000256" key="4">
    <source>
        <dbReference type="ARBA" id="ARBA00023136"/>
    </source>
</evidence>
<evidence type="ECO:0000256" key="2">
    <source>
        <dbReference type="ARBA" id="ARBA00022692"/>
    </source>
</evidence>
<feature type="transmembrane region" description="Helical" evidence="5">
    <location>
        <begin position="189"/>
        <end position="210"/>
    </location>
</feature>
<feature type="transmembrane region" description="Helical" evidence="5">
    <location>
        <begin position="7"/>
        <end position="35"/>
    </location>
</feature>
<gene>
    <name evidence="6" type="ORF">CR492_19215</name>
</gene>
<keyword evidence="4 5" id="KW-0472">Membrane</keyword>
<dbReference type="GO" id="GO:0005886">
    <property type="term" value="C:plasma membrane"/>
    <property type="evidence" value="ECO:0007669"/>
    <property type="project" value="UniProtKB-SubCell"/>
</dbReference>
<protein>
    <recommendedName>
        <fullName evidence="5">Probable membrane transporter protein</fullName>
    </recommendedName>
</protein>
<comment type="subcellular location">
    <subcellularLocation>
        <location evidence="5">Cell membrane</location>
        <topology evidence="5">Multi-pass membrane protein</topology>
    </subcellularLocation>
    <subcellularLocation>
        <location evidence="1">Membrane</location>
        <topology evidence="1">Multi-pass membrane protein</topology>
    </subcellularLocation>
</comment>
<feature type="transmembrane region" description="Helical" evidence="5">
    <location>
        <begin position="41"/>
        <end position="61"/>
    </location>
</feature>
<dbReference type="Pfam" id="PF01925">
    <property type="entry name" value="TauE"/>
    <property type="match status" value="1"/>
</dbReference>
<evidence type="ECO:0000313" key="6">
    <source>
        <dbReference type="EMBL" id="PNG24360.1"/>
    </source>
</evidence>
<feature type="transmembrane region" description="Helical" evidence="5">
    <location>
        <begin position="153"/>
        <end position="177"/>
    </location>
</feature>
<dbReference type="OrthoDB" id="7031597at2"/>
<dbReference type="InterPro" id="IPR051598">
    <property type="entry name" value="TSUP/Inactive_protease-like"/>
</dbReference>
<organism evidence="6 7">
    <name type="scientific">Methylocella silvestris</name>
    <dbReference type="NCBI Taxonomy" id="199596"/>
    <lineage>
        <taxon>Bacteria</taxon>
        <taxon>Pseudomonadati</taxon>
        <taxon>Pseudomonadota</taxon>
        <taxon>Alphaproteobacteria</taxon>
        <taxon>Hyphomicrobiales</taxon>
        <taxon>Beijerinckiaceae</taxon>
        <taxon>Methylocella</taxon>
    </lineage>
</organism>
<feature type="transmembrane region" description="Helical" evidence="5">
    <location>
        <begin position="248"/>
        <end position="270"/>
    </location>
</feature>
<dbReference type="AlphaFoldDB" id="A0A2J7TC75"/>
<feature type="transmembrane region" description="Helical" evidence="5">
    <location>
        <begin position="68"/>
        <end position="86"/>
    </location>
</feature>
<feature type="transmembrane region" description="Helical" evidence="5">
    <location>
        <begin position="92"/>
        <end position="110"/>
    </location>
</feature>
<reference evidence="6 7" key="1">
    <citation type="submission" date="2017-10" db="EMBL/GenBank/DDBJ databases">
        <title>Genome announcement of Methylocella silvestris TVC from permafrost.</title>
        <authorList>
            <person name="Wang J."/>
            <person name="Geng K."/>
            <person name="Ul-Haque F."/>
            <person name="Crombie A.T."/>
            <person name="Street L.E."/>
            <person name="Wookey P.A."/>
            <person name="Murrell J.C."/>
            <person name="Pratscher J."/>
        </authorList>
    </citation>
    <scope>NUCLEOTIDE SEQUENCE [LARGE SCALE GENOMIC DNA]</scope>
    <source>
        <strain evidence="6 7">TVC</strain>
    </source>
</reference>
<keyword evidence="5" id="KW-1003">Cell membrane</keyword>
<accession>A0A2J7TC75</accession>
<comment type="caution">
    <text evidence="6">The sequence shown here is derived from an EMBL/GenBank/DDBJ whole genome shotgun (WGS) entry which is preliminary data.</text>
</comment>
<evidence type="ECO:0000256" key="5">
    <source>
        <dbReference type="RuleBase" id="RU363041"/>
    </source>
</evidence>
<dbReference type="InterPro" id="IPR002781">
    <property type="entry name" value="TM_pro_TauE-like"/>
</dbReference>
<dbReference type="RefSeq" id="WP_102845336.1">
    <property type="nucleotide sequence ID" value="NZ_PDZR01000035.1"/>
</dbReference>
<keyword evidence="3 5" id="KW-1133">Transmembrane helix</keyword>
<sequence length="271" mass="27053">MLSPDALYGLGVGLVLSLTGGGGVLAVPALVLGLGYDLREAAPVAMIAVGAAASLGCLDGLRRRLVRYRAAFVMAAAGALCAPLGLKLAGVLPGGLLLTMFSSALLYTVIRMARQALVKDVTRATIDAPRHCGLDPATGRFVWTPRCFASMSAVGGLSGLASGLLGVGGGFIIVPGVQQFSDLEMHGSVATSLMVIALVSVSTVGGYIAAGGSLTHGASTFIAAVVVGMIGGRAVAPRVPAAHLKFGFAVTAGAAAIGLMAKAFAPLLFLH</sequence>
<proteinExistence type="inferred from homology"/>
<keyword evidence="2 5" id="KW-0812">Transmembrane</keyword>
<comment type="similarity">
    <text evidence="5">Belongs to the 4-toluene sulfonate uptake permease (TSUP) (TC 2.A.102) family.</text>
</comment>
<name>A0A2J7TC75_METSI</name>
<evidence type="ECO:0000256" key="3">
    <source>
        <dbReference type="ARBA" id="ARBA00022989"/>
    </source>
</evidence>
<dbReference type="Proteomes" id="UP000236286">
    <property type="component" value="Unassembled WGS sequence"/>
</dbReference>
<dbReference type="EMBL" id="PDZR01000035">
    <property type="protein sequence ID" value="PNG24360.1"/>
    <property type="molecule type" value="Genomic_DNA"/>
</dbReference>